<evidence type="ECO:0000256" key="6">
    <source>
        <dbReference type="ARBA" id="ARBA00023004"/>
    </source>
</evidence>
<dbReference type="GO" id="GO:0020037">
    <property type="term" value="F:heme binding"/>
    <property type="evidence" value="ECO:0007669"/>
    <property type="project" value="InterPro"/>
</dbReference>
<evidence type="ECO:0000256" key="9">
    <source>
        <dbReference type="RuleBase" id="RU000461"/>
    </source>
</evidence>
<name>A0A5E4R2K0_9NEOP</name>
<keyword evidence="6 8" id="KW-0408">Iron</keyword>
<evidence type="ECO:0000256" key="1">
    <source>
        <dbReference type="ARBA" id="ARBA00001971"/>
    </source>
</evidence>
<dbReference type="PRINTS" id="PR00463">
    <property type="entry name" value="EP450I"/>
</dbReference>
<proteinExistence type="inferred from homology"/>
<dbReference type="InterPro" id="IPR017972">
    <property type="entry name" value="Cyt_P450_CS"/>
</dbReference>
<protein>
    <recommendedName>
        <fullName evidence="12">Cytochrome P450</fullName>
    </recommendedName>
</protein>
<accession>A0A5E4R2K0</accession>
<dbReference type="SUPFAM" id="SSF48264">
    <property type="entry name" value="Cytochrome P450"/>
    <property type="match status" value="1"/>
</dbReference>
<evidence type="ECO:0000256" key="4">
    <source>
        <dbReference type="ARBA" id="ARBA00022723"/>
    </source>
</evidence>
<dbReference type="PRINTS" id="PR00385">
    <property type="entry name" value="P450"/>
</dbReference>
<dbReference type="Gene3D" id="1.10.630.10">
    <property type="entry name" value="Cytochrome P450"/>
    <property type="match status" value="1"/>
</dbReference>
<sequence>MQNLRKSIVNVGVRNKKLTRSIAVNSTITDPAENIQLKSWQEIPGPSSLPFIGQLFHFLPGGSLSDDLKIPETLYRTYGPIVRIDGILGSPPVIFFIDAETTGHILRSENWLPSRPGFHTLAHFRKMIKYKDTPHLPTGLLTDEGELWKSFRSTVNPILLQPKTIKLYTNILNEVADDTIKRWRSKRNDNNMIDGKFDVEVNLWALESIGVVALGGRLNCLDPSLLDDSPARRLIQNVHDVFVMSEKLDFRPSLWRYIATPNYKKAMKCYAEQLNLSKYFINKAIEQNKNKVGENKDEKGVLEKLLEIDERVATIMAGDMLFAGVDTTANAMIATLYFLAKNQEKQDKLRDEINNSSMERKPYLKACLKEAMRMMPVVGGNLRKTTKEYSVMGYKIPKDMYVTFLHQFLSNLEEHYPRPKEYIPERWVAEKTDPLYHGNAHSFAYSPFGFGVRSCIGRRIAELEMETFLGKVIKNFKLEWTGGTLKKRISALNYIIGPFNFIFKDV</sequence>
<reference evidence="10 11" key="1">
    <citation type="submission" date="2017-07" db="EMBL/GenBank/DDBJ databases">
        <authorList>
            <person name="Talla V."/>
            <person name="Backstrom N."/>
        </authorList>
    </citation>
    <scope>NUCLEOTIDE SEQUENCE [LARGE SCALE GENOMIC DNA]</scope>
</reference>
<evidence type="ECO:0000256" key="5">
    <source>
        <dbReference type="ARBA" id="ARBA00023002"/>
    </source>
</evidence>
<evidence type="ECO:0000313" key="10">
    <source>
        <dbReference type="EMBL" id="VVD04203.1"/>
    </source>
</evidence>
<keyword evidence="3 8" id="KW-0349">Heme</keyword>
<dbReference type="InterPro" id="IPR036396">
    <property type="entry name" value="Cyt_P450_sf"/>
</dbReference>
<dbReference type="GO" id="GO:0005506">
    <property type="term" value="F:iron ion binding"/>
    <property type="evidence" value="ECO:0007669"/>
    <property type="project" value="InterPro"/>
</dbReference>
<feature type="binding site" description="axial binding residue" evidence="8">
    <location>
        <position position="455"/>
    </location>
    <ligand>
        <name>heme</name>
        <dbReference type="ChEBI" id="CHEBI:30413"/>
    </ligand>
    <ligandPart>
        <name>Fe</name>
        <dbReference type="ChEBI" id="CHEBI:18248"/>
    </ligandPart>
</feature>
<comment type="cofactor">
    <cofactor evidence="1 8">
        <name>heme</name>
        <dbReference type="ChEBI" id="CHEBI:30413"/>
    </cofactor>
</comment>
<keyword evidence="11" id="KW-1185">Reference proteome</keyword>
<comment type="similarity">
    <text evidence="2 9">Belongs to the cytochrome P450 family.</text>
</comment>
<dbReference type="GO" id="GO:0016705">
    <property type="term" value="F:oxidoreductase activity, acting on paired donors, with incorporation or reduction of molecular oxygen"/>
    <property type="evidence" value="ECO:0007669"/>
    <property type="project" value="InterPro"/>
</dbReference>
<dbReference type="Pfam" id="PF00067">
    <property type="entry name" value="p450"/>
    <property type="match status" value="1"/>
</dbReference>
<keyword evidence="5 9" id="KW-0560">Oxidoreductase</keyword>
<evidence type="ECO:0000256" key="3">
    <source>
        <dbReference type="ARBA" id="ARBA00022617"/>
    </source>
</evidence>
<dbReference type="InterPro" id="IPR002401">
    <property type="entry name" value="Cyt_P450_E_grp-I"/>
</dbReference>
<evidence type="ECO:0008006" key="12">
    <source>
        <dbReference type="Google" id="ProtNLM"/>
    </source>
</evidence>
<keyword evidence="7 9" id="KW-0503">Monooxygenase</keyword>
<dbReference type="PANTHER" id="PTHR24279:SF120">
    <property type="entry name" value="CYTOCHROME P450"/>
    <property type="match status" value="1"/>
</dbReference>
<evidence type="ECO:0000256" key="2">
    <source>
        <dbReference type="ARBA" id="ARBA00010617"/>
    </source>
</evidence>
<dbReference type="GO" id="GO:0004497">
    <property type="term" value="F:monooxygenase activity"/>
    <property type="evidence" value="ECO:0007669"/>
    <property type="project" value="UniProtKB-KW"/>
</dbReference>
<dbReference type="PROSITE" id="PS00086">
    <property type="entry name" value="CYTOCHROME_P450"/>
    <property type="match status" value="1"/>
</dbReference>
<organism evidence="10 11">
    <name type="scientific">Leptidea sinapis</name>
    <dbReference type="NCBI Taxonomy" id="189913"/>
    <lineage>
        <taxon>Eukaryota</taxon>
        <taxon>Metazoa</taxon>
        <taxon>Ecdysozoa</taxon>
        <taxon>Arthropoda</taxon>
        <taxon>Hexapoda</taxon>
        <taxon>Insecta</taxon>
        <taxon>Pterygota</taxon>
        <taxon>Neoptera</taxon>
        <taxon>Endopterygota</taxon>
        <taxon>Lepidoptera</taxon>
        <taxon>Glossata</taxon>
        <taxon>Ditrysia</taxon>
        <taxon>Papilionoidea</taxon>
        <taxon>Pieridae</taxon>
        <taxon>Dismorphiinae</taxon>
        <taxon>Leptidea</taxon>
    </lineage>
</organism>
<gene>
    <name evidence="10" type="ORF">LSINAPIS_LOCUS14015</name>
</gene>
<dbReference type="Proteomes" id="UP000324832">
    <property type="component" value="Unassembled WGS sequence"/>
</dbReference>
<evidence type="ECO:0000313" key="11">
    <source>
        <dbReference type="Proteomes" id="UP000324832"/>
    </source>
</evidence>
<evidence type="ECO:0000256" key="7">
    <source>
        <dbReference type="ARBA" id="ARBA00023033"/>
    </source>
</evidence>
<dbReference type="AlphaFoldDB" id="A0A5E4R2K0"/>
<evidence type="ECO:0000256" key="8">
    <source>
        <dbReference type="PIRSR" id="PIRSR602401-1"/>
    </source>
</evidence>
<dbReference type="PANTHER" id="PTHR24279">
    <property type="entry name" value="CYTOCHROME P450"/>
    <property type="match status" value="1"/>
</dbReference>
<dbReference type="InterPro" id="IPR001128">
    <property type="entry name" value="Cyt_P450"/>
</dbReference>
<dbReference type="EMBL" id="FZQP02006840">
    <property type="protein sequence ID" value="VVD04203.1"/>
    <property type="molecule type" value="Genomic_DNA"/>
</dbReference>
<dbReference type="CDD" id="cd11054">
    <property type="entry name" value="CYP24A1-like"/>
    <property type="match status" value="1"/>
</dbReference>
<keyword evidence="4 8" id="KW-0479">Metal-binding</keyword>
<dbReference type="InterPro" id="IPR050479">
    <property type="entry name" value="CYP11_CYP27_families"/>
</dbReference>